<dbReference type="Proteomes" id="UP001595912">
    <property type="component" value="Unassembled WGS sequence"/>
</dbReference>
<evidence type="ECO:0000313" key="3">
    <source>
        <dbReference type="EMBL" id="MFC5007705.1"/>
    </source>
</evidence>
<evidence type="ECO:0000256" key="1">
    <source>
        <dbReference type="SAM" id="MobiDB-lite"/>
    </source>
</evidence>
<reference evidence="4" key="1">
    <citation type="journal article" date="2019" name="Int. J. Syst. Evol. Microbiol.">
        <title>The Global Catalogue of Microorganisms (GCM) 10K type strain sequencing project: providing services to taxonomists for standard genome sequencing and annotation.</title>
        <authorList>
            <consortium name="The Broad Institute Genomics Platform"/>
            <consortium name="The Broad Institute Genome Sequencing Center for Infectious Disease"/>
            <person name="Wu L."/>
            <person name="Ma J."/>
        </authorList>
    </citation>
    <scope>NUCLEOTIDE SEQUENCE [LARGE SCALE GENOMIC DNA]</scope>
    <source>
        <strain evidence="4">CGMCC 4.7152</strain>
    </source>
</reference>
<evidence type="ECO:0000259" key="2">
    <source>
        <dbReference type="Pfam" id="PF19076"/>
    </source>
</evidence>
<comment type="caution">
    <text evidence="3">The sequence shown here is derived from an EMBL/GenBank/DDBJ whole genome shotgun (WGS) entry which is preliminary data.</text>
</comment>
<protein>
    <recommendedName>
        <fullName evidence="2">CshA domain-containing protein</fullName>
    </recommendedName>
</protein>
<organism evidence="3 4">
    <name type="scientific">Dactylosporangium cerinum</name>
    <dbReference type="NCBI Taxonomy" id="1434730"/>
    <lineage>
        <taxon>Bacteria</taxon>
        <taxon>Bacillati</taxon>
        <taxon>Actinomycetota</taxon>
        <taxon>Actinomycetes</taxon>
        <taxon>Micromonosporales</taxon>
        <taxon>Micromonosporaceae</taxon>
        <taxon>Dactylosporangium</taxon>
    </lineage>
</organism>
<proteinExistence type="predicted"/>
<dbReference type="RefSeq" id="WP_380128344.1">
    <property type="nucleotide sequence ID" value="NZ_JBHSIU010000130.1"/>
</dbReference>
<dbReference type="InterPro" id="IPR026395">
    <property type="entry name" value="CshA_fibril"/>
</dbReference>
<feature type="region of interest" description="Disordered" evidence="1">
    <location>
        <begin position="61"/>
        <end position="86"/>
    </location>
</feature>
<keyword evidence="4" id="KW-1185">Reference proteome</keyword>
<dbReference type="EMBL" id="JBHSIU010000130">
    <property type="protein sequence ID" value="MFC5007705.1"/>
    <property type="molecule type" value="Genomic_DNA"/>
</dbReference>
<name>A0ABV9WJ99_9ACTN</name>
<sequence length="111" mass="10941">MTLLDSGSQPAATVTVVPAEGTYTLDAGTGVITFTPANGFTGVATPVTYKLTAEGLSATSTYTPTVGPPPGPAAAPLTSTGVGTTPQTATVASCEGCTVTRWTPAASRPPR</sequence>
<evidence type="ECO:0000313" key="4">
    <source>
        <dbReference type="Proteomes" id="UP001595912"/>
    </source>
</evidence>
<accession>A0ABV9WJ99</accession>
<gene>
    <name evidence="3" type="ORF">ACFPIJ_59100</name>
</gene>
<dbReference type="Pfam" id="PF19076">
    <property type="entry name" value="CshA_repeat"/>
    <property type="match status" value="1"/>
</dbReference>
<feature type="domain" description="CshA" evidence="2">
    <location>
        <begin position="3"/>
        <end position="66"/>
    </location>
</feature>